<proteinExistence type="predicted"/>
<dbReference type="OrthoDB" id="2107553at2759"/>
<name>A0A4P9WM32_9FUNG</name>
<accession>A0A4P9WM32</accession>
<evidence type="ECO:0000313" key="3">
    <source>
        <dbReference type="Proteomes" id="UP000269721"/>
    </source>
</evidence>
<dbReference type="AlphaFoldDB" id="A0A4P9WM32"/>
<sequence>MHGPLTLPRLSSLNAEQRSEETHLQHGVFEHSQTSAAWARGQSTPLWGSVDLVLLTNGGLSLKSTRTNMKTQAGRFFDIDERGCLHHRLPHDRICAASRLLPAAVGRRRNMENATAKWQRRCAGNKSPTMLPAVLAIAAAIAFPSVAAQQCALTLVDDFSTLRPYTDPAYNSSTGRRLSEECLVRGNSIALESSFAERRHTFRAHRISTFSPQHPLNALGGEWGFWPPLAGGDPSGVTIDVAAKTLDFTISDSPTPNTERGAFNPNTAPTSNYFYFQFNDQRVRADYVCYDMSAHNGLQFEIVSAPPTFNFNFTLTQHYPNCSQAIRAPDSEYVYLSKFWNGQNNSVVYVPFSAFATNLVGGSTDLVHLKDITWINLSPAGAQIRLANFQLTSGNCSPAANTTSSTAASTATGAPGLTASSATATATATTLAPTATGTSSTAGSNSHSGSSHQVAQVGGAVAVAAAAALAFLAI</sequence>
<organism evidence="2 3">
    <name type="scientific">Blyttiomyces helicus</name>
    <dbReference type="NCBI Taxonomy" id="388810"/>
    <lineage>
        <taxon>Eukaryota</taxon>
        <taxon>Fungi</taxon>
        <taxon>Fungi incertae sedis</taxon>
        <taxon>Chytridiomycota</taxon>
        <taxon>Chytridiomycota incertae sedis</taxon>
        <taxon>Chytridiomycetes</taxon>
        <taxon>Chytridiomycetes incertae sedis</taxon>
        <taxon>Blyttiomyces</taxon>
    </lineage>
</organism>
<evidence type="ECO:0000313" key="2">
    <source>
        <dbReference type="EMBL" id="RKO93502.1"/>
    </source>
</evidence>
<dbReference type="Proteomes" id="UP000269721">
    <property type="component" value="Unassembled WGS sequence"/>
</dbReference>
<dbReference type="EMBL" id="KZ994219">
    <property type="protein sequence ID" value="RKO93502.1"/>
    <property type="molecule type" value="Genomic_DNA"/>
</dbReference>
<gene>
    <name evidence="2" type="ORF">BDK51DRAFT_39045</name>
</gene>
<reference evidence="3" key="1">
    <citation type="journal article" date="2018" name="Nat. Microbiol.">
        <title>Leveraging single-cell genomics to expand the fungal tree of life.</title>
        <authorList>
            <person name="Ahrendt S.R."/>
            <person name="Quandt C.A."/>
            <person name="Ciobanu D."/>
            <person name="Clum A."/>
            <person name="Salamov A."/>
            <person name="Andreopoulos B."/>
            <person name="Cheng J.F."/>
            <person name="Woyke T."/>
            <person name="Pelin A."/>
            <person name="Henrissat B."/>
            <person name="Reynolds N.K."/>
            <person name="Benny G.L."/>
            <person name="Smith M.E."/>
            <person name="James T.Y."/>
            <person name="Grigoriev I.V."/>
        </authorList>
    </citation>
    <scope>NUCLEOTIDE SEQUENCE [LARGE SCALE GENOMIC DNA]</scope>
</reference>
<feature type="region of interest" description="Disordered" evidence="1">
    <location>
        <begin position="1"/>
        <end position="22"/>
    </location>
</feature>
<keyword evidence="3" id="KW-1185">Reference proteome</keyword>
<evidence type="ECO:0000256" key="1">
    <source>
        <dbReference type="SAM" id="MobiDB-lite"/>
    </source>
</evidence>
<protein>
    <submittedName>
        <fullName evidence="2">Uncharacterized protein</fullName>
    </submittedName>
</protein>